<dbReference type="KEGG" id="vsa:VSAL_I0874"/>
<protein>
    <submittedName>
        <fullName evidence="1">Uncharacterized protein</fullName>
    </submittedName>
</protein>
<proteinExistence type="predicted"/>
<dbReference type="EMBL" id="FM178379">
    <property type="protein sequence ID" value="CAQ78559.1"/>
    <property type="molecule type" value="Genomic_DNA"/>
</dbReference>
<evidence type="ECO:0000313" key="1">
    <source>
        <dbReference type="EMBL" id="CAQ78559.1"/>
    </source>
</evidence>
<keyword evidence="2" id="KW-1185">Reference proteome</keyword>
<reference evidence="1 2" key="1">
    <citation type="journal article" date="2008" name="BMC Genomics">
        <title>The genome sequence of the fish pathogen Aliivibrio salmonicida strain LFI1238 shows extensive evidence of gene decay.</title>
        <authorList>
            <person name="Hjerde E."/>
            <person name="Lorentzen M.S."/>
            <person name="Holden M.T."/>
            <person name="Seeger K."/>
            <person name="Paulsen S."/>
            <person name="Bason N."/>
            <person name="Churcher C."/>
            <person name="Harris D."/>
            <person name="Norbertczak H."/>
            <person name="Quail M.A."/>
            <person name="Sanders S."/>
            <person name="Thurston S."/>
            <person name="Parkhill J."/>
            <person name="Willassen N.P."/>
            <person name="Thomson N.R."/>
        </authorList>
    </citation>
    <scope>NUCLEOTIDE SEQUENCE [LARGE SCALE GENOMIC DNA]</scope>
    <source>
        <strain evidence="1 2">LFI1238</strain>
    </source>
</reference>
<sequence length="566" mass="64797">MVVSNMDAHRSTYAETHLRKPEIVMAPERLGAMHQNRISFVRSLIRKMAQQEWQVTKYEWQLSPQGFGHVIYKLVTPNDTYHLVVFCDEIADEERNDRVIAEKWDVTFALVLGEVNVDLLSQLRANVPLQEAGRNSNNVLVLARANKSVRVFDHLVSHLSRGEQPNQKELAEVGYILRTTAVYGNGKFGIADFKLLENNADFNQSFSAQMCAVYLLRQFSLDWVHYLATEQGGVNAVTLDRELQRYLGVGNATGLGMAPYLINHPCIVDQWMFAREMALSAVLNAPVIRERKEPLQTLLRKGVRHLQQVITINEHQDALNHRAVSELNELIASLDNIVAKSSTWEDVVTHSNGMSLEAQEMLLSCLMEIYPELVDRFEEQMNGNENLSLPSGKKIQDLITTLEACYQWAIKTDFTKPENNYWFWYRSQDKEEPRLGVRGEEKGEDRELPLDIGRQVYRLYHALLKCEASMSLAEFLVEHPQYRAISRRVWTLGHKALGDIQMNVLHKSSLPMHLLRCKLAVFGATKFDPRSDRWVRVTFFQGAPLLDEVHDGEWLFPLLPNAGEGQ</sequence>
<gene>
    <name evidence="1" type="ordered locus">VSAL_I0874</name>
</gene>
<accession>B6EHY0</accession>
<dbReference type="AlphaFoldDB" id="B6EHY0"/>
<organism evidence="1 2">
    <name type="scientific">Aliivibrio salmonicida (strain LFI1238)</name>
    <name type="common">Vibrio salmonicida (strain LFI1238)</name>
    <dbReference type="NCBI Taxonomy" id="316275"/>
    <lineage>
        <taxon>Bacteria</taxon>
        <taxon>Pseudomonadati</taxon>
        <taxon>Pseudomonadota</taxon>
        <taxon>Gammaproteobacteria</taxon>
        <taxon>Vibrionales</taxon>
        <taxon>Vibrionaceae</taxon>
        <taxon>Aliivibrio</taxon>
    </lineage>
</organism>
<dbReference type="HOGENOM" id="CLU_493377_0_0_6"/>
<evidence type="ECO:0000313" key="2">
    <source>
        <dbReference type="Proteomes" id="UP000001730"/>
    </source>
</evidence>
<name>B6EHY0_ALISL</name>
<dbReference type="Proteomes" id="UP000001730">
    <property type="component" value="Chromosome 1"/>
</dbReference>
<dbReference type="eggNOG" id="COG4367">
    <property type="taxonomic scope" value="Bacteria"/>
</dbReference>